<accession>A0AAV7EC31</accession>
<comment type="caution">
    <text evidence="2">The sequence shown here is derived from an EMBL/GenBank/DDBJ whole genome shotgun (WGS) entry which is preliminary data.</text>
</comment>
<protein>
    <submittedName>
        <fullName evidence="2">Uncharacterized protein</fullName>
    </submittedName>
</protein>
<evidence type="ECO:0000313" key="2">
    <source>
        <dbReference type="EMBL" id="KAG9444798.1"/>
    </source>
</evidence>
<evidence type="ECO:0000256" key="1">
    <source>
        <dbReference type="SAM" id="MobiDB-lite"/>
    </source>
</evidence>
<name>A0AAV7EC31_ARIFI</name>
<organism evidence="2 3">
    <name type="scientific">Aristolochia fimbriata</name>
    <name type="common">White veined hardy Dutchman's pipe vine</name>
    <dbReference type="NCBI Taxonomy" id="158543"/>
    <lineage>
        <taxon>Eukaryota</taxon>
        <taxon>Viridiplantae</taxon>
        <taxon>Streptophyta</taxon>
        <taxon>Embryophyta</taxon>
        <taxon>Tracheophyta</taxon>
        <taxon>Spermatophyta</taxon>
        <taxon>Magnoliopsida</taxon>
        <taxon>Magnoliidae</taxon>
        <taxon>Piperales</taxon>
        <taxon>Aristolochiaceae</taxon>
        <taxon>Aristolochia</taxon>
    </lineage>
</organism>
<reference evidence="2 3" key="1">
    <citation type="submission" date="2021-07" db="EMBL/GenBank/DDBJ databases">
        <title>The Aristolochia fimbriata genome: insights into angiosperm evolution, floral development and chemical biosynthesis.</title>
        <authorList>
            <person name="Jiao Y."/>
        </authorList>
    </citation>
    <scope>NUCLEOTIDE SEQUENCE [LARGE SCALE GENOMIC DNA]</scope>
    <source>
        <strain evidence="2">IBCAS-2021</strain>
        <tissue evidence="2">Leaf</tissue>
    </source>
</reference>
<feature type="compositionally biased region" description="Basic and acidic residues" evidence="1">
    <location>
        <begin position="37"/>
        <end position="51"/>
    </location>
</feature>
<feature type="region of interest" description="Disordered" evidence="1">
    <location>
        <begin position="32"/>
        <end position="86"/>
    </location>
</feature>
<keyword evidence="3" id="KW-1185">Reference proteome</keyword>
<sequence>MKTKKWHMHKHEIIKYGDRGDGAVQRVQLGRKARGGGHVDDEVGVGLREDANGTGLQEDTTGVGVMGGHDGVGVAGGRGEQGLRDNVGWRLQDDATRTGCGIMQ</sequence>
<evidence type="ECO:0000313" key="3">
    <source>
        <dbReference type="Proteomes" id="UP000825729"/>
    </source>
</evidence>
<proteinExistence type="predicted"/>
<gene>
    <name evidence="2" type="ORF">H6P81_016138</name>
</gene>
<dbReference type="Proteomes" id="UP000825729">
    <property type="component" value="Unassembled WGS sequence"/>
</dbReference>
<dbReference type="EMBL" id="JAINDJ010000006">
    <property type="protein sequence ID" value="KAG9444798.1"/>
    <property type="molecule type" value="Genomic_DNA"/>
</dbReference>
<dbReference type="AlphaFoldDB" id="A0AAV7EC31"/>
<feature type="compositionally biased region" description="Gly residues" evidence="1">
    <location>
        <begin position="64"/>
        <end position="80"/>
    </location>
</feature>